<dbReference type="Pfam" id="PF00465">
    <property type="entry name" value="Fe-ADH"/>
    <property type="match status" value="1"/>
</dbReference>
<dbReference type="SUPFAM" id="SSF56796">
    <property type="entry name" value="Dehydroquinate synthase-like"/>
    <property type="match status" value="1"/>
</dbReference>
<evidence type="ECO:0000256" key="3">
    <source>
        <dbReference type="ARBA" id="ARBA00023002"/>
    </source>
</evidence>
<keyword evidence="6" id="KW-1185">Reference proteome</keyword>
<dbReference type="Gene3D" id="1.20.1090.10">
    <property type="entry name" value="Dehydroquinate synthase-like - alpha domain"/>
    <property type="match status" value="1"/>
</dbReference>
<proteinExistence type="inferred from homology"/>
<dbReference type="Gene3D" id="3.40.50.1970">
    <property type="match status" value="1"/>
</dbReference>
<protein>
    <submittedName>
        <fullName evidence="5">Iron-containing alcohol dehydrogenase family protein</fullName>
    </submittedName>
</protein>
<dbReference type="PANTHER" id="PTHR43616:SF3">
    <property type="entry name" value="HYDROXYCARBOXYLATE DEHYDROGENASE A"/>
    <property type="match status" value="1"/>
</dbReference>
<dbReference type="PANTHER" id="PTHR43616">
    <property type="entry name" value="GLYCEROL DEHYDROGENASE"/>
    <property type="match status" value="1"/>
</dbReference>
<reference evidence="5 6" key="1">
    <citation type="submission" date="2024-11" db="EMBL/GenBank/DDBJ databases">
        <authorList>
            <person name="Heng Y.C."/>
            <person name="Lim A.C.H."/>
            <person name="Lee J.K.Y."/>
            <person name="Kittelmann S."/>
        </authorList>
    </citation>
    <scope>NUCLEOTIDE SEQUENCE [LARGE SCALE GENOMIC DNA]</scope>
    <source>
        <strain evidence="5 6">WILCCON 0112</strain>
    </source>
</reference>
<evidence type="ECO:0000259" key="4">
    <source>
        <dbReference type="Pfam" id="PF00465"/>
    </source>
</evidence>
<dbReference type="CDD" id="cd08550">
    <property type="entry name" value="GlyDH-like"/>
    <property type="match status" value="1"/>
</dbReference>
<accession>A0ABW8SEU9</accession>
<gene>
    <name evidence="5" type="ORF">ACJDTP_26570</name>
</gene>
<evidence type="ECO:0000256" key="2">
    <source>
        <dbReference type="ARBA" id="ARBA00022723"/>
    </source>
</evidence>
<dbReference type="RefSeq" id="WP_406762894.1">
    <property type="nucleotide sequence ID" value="NZ_JBJIAB010000066.1"/>
</dbReference>
<dbReference type="Proteomes" id="UP001623600">
    <property type="component" value="Unassembled WGS sequence"/>
</dbReference>
<dbReference type="InterPro" id="IPR001670">
    <property type="entry name" value="ADH_Fe/GldA"/>
</dbReference>
<dbReference type="EMBL" id="JBJIAB010000066">
    <property type="protein sequence ID" value="MFL0168630.1"/>
    <property type="molecule type" value="Genomic_DNA"/>
</dbReference>
<evidence type="ECO:0000313" key="6">
    <source>
        <dbReference type="Proteomes" id="UP001623600"/>
    </source>
</evidence>
<dbReference type="PROSITE" id="PS00913">
    <property type="entry name" value="ADH_IRON_1"/>
    <property type="match status" value="1"/>
</dbReference>
<keyword evidence="2" id="KW-0479">Metal-binding</keyword>
<sequence length="363" mass="38746">MSINILPFPDQVVRGIGAIDQAGDICKKYGRRVLVIGGKTALEIAEERITISLKKANVEIVGIEWYGGECSKNNIDNLVKKVECHKADIILAVGGGKAMDTGKAIGVFTKLPVITIPTIAATCAAVTPLTVLYNEKGEFVENMFYDVCPTSVIIDSDIILNAPSKWLIAGIGDTLAKMYELRAAAKGISTTSSTISAVSNGEICYNIIKKFGKDARMAVETKKMNDGFEATVDAIIVIAGLSSIFGGEEIRNAAAHGIYNGFTKIPVMHTVAHGLIVGYGNLCLLALEERSDVEILEEIELALDCGIPTTLNQLAELSEDEIKIGAEASAVSKAMSCMPFTVSADMVIRAIKRVDNLAMKASQ</sequence>
<evidence type="ECO:0000313" key="5">
    <source>
        <dbReference type="EMBL" id="MFL0168630.1"/>
    </source>
</evidence>
<comment type="similarity">
    <text evidence="1">Belongs to the iron-containing alcohol dehydrogenase family.</text>
</comment>
<feature type="domain" description="Alcohol dehydrogenase iron-type/glycerol dehydrogenase GldA" evidence="4">
    <location>
        <begin position="9"/>
        <end position="155"/>
    </location>
</feature>
<dbReference type="PIRSF" id="PIRSF000112">
    <property type="entry name" value="Glycerol_dehydrogenase"/>
    <property type="match status" value="1"/>
</dbReference>
<evidence type="ECO:0000256" key="1">
    <source>
        <dbReference type="ARBA" id="ARBA00007358"/>
    </source>
</evidence>
<dbReference type="InterPro" id="IPR018211">
    <property type="entry name" value="ADH_Fe_CS"/>
</dbReference>
<dbReference type="InterPro" id="IPR016205">
    <property type="entry name" value="Glycerol_DH"/>
</dbReference>
<keyword evidence="3" id="KW-0560">Oxidoreductase</keyword>
<name>A0ABW8SEU9_9CLOT</name>
<organism evidence="5 6">
    <name type="scientific">Candidatus Clostridium helianthi</name>
    <dbReference type="NCBI Taxonomy" id="3381660"/>
    <lineage>
        <taxon>Bacteria</taxon>
        <taxon>Bacillati</taxon>
        <taxon>Bacillota</taxon>
        <taxon>Clostridia</taxon>
        <taxon>Eubacteriales</taxon>
        <taxon>Clostridiaceae</taxon>
        <taxon>Clostridium</taxon>
    </lineage>
</organism>
<comment type="caution">
    <text evidence="5">The sequence shown here is derived from an EMBL/GenBank/DDBJ whole genome shotgun (WGS) entry which is preliminary data.</text>
</comment>